<keyword evidence="1 3" id="KW-0238">DNA-binding</keyword>
<dbReference type="PROSITE" id="PS50943">
    <property type="entry name" value="HTH_CROC1"/>
    <property type="match status" value="1"/>
</dbReference>
<evidence type="ECO:0000256" key="1">
    <source>
        <dbReference type="ARBA" id="ARBA00023125"/>
    </source>
</evidence>
<accession>A0A1P8K0J8</accession>
<dbReference type="Pfam" id="PF01381">
    <property type="entry name" value="HTH_3"/>
    <property type="match status" value="1"/>
</dbReference>
<name>A0A1P8K0J8_9BURK</name>
<evidence type="ECO:0000313" key="4">
    <source>
        <dbReference type="Proteomes" id="UP000186609"/>
    </source>
</evidence>
<dbReference type="OrthoDB" id="8858575at2"/>
<dbReference type="KEGG" id="rhy:RD110_21865"/>
<keyword evidence="4" id="KW-1185">Reference proteome</keyword>
<dbReference type="InterPro" id="IPR001387">
    <property type="entry name" value="Cro/C1-type_HTH"/>
</dbReference>
<protein>
    <submittedName>
        <fullName evidence="3">DNA-binding protein</fullName>
    </submittedName>
</protein>
<gene>
    <name evidence="3" type="ORF">RD110_21865</name>
</gene>
<dbReference type="EMBL" id="CP019236">
    <property type="protein sequence ID" value="APW39533.1"/>
    <property type="molecule type" value="Genomic_DNA"/>
</dbReference>
<dbReference type="Proteomes" id="UP000186609">
    <property type="component" value="Chromosome"/>
</dbReference>
<proteinExistence type="predicted"/>
<dbReference type="GO" id="GO:0005829">
    <property type="term" value="C:cytosol"/>
    <property type="evidence" value="ECO:0007669"/>
    <property type="project" value="TreeGrafter"/>
</dbReference>
<dbReference type="AlphaFoldDB" id="A0A1P8K0J8"/>
<feature type="domain" description="HTH cro/C1-type" evidence="2">
    <location>
        <begin position="8"/>
        <end position="62"/>
    </location>
</feature>
<dbReference type="Gene3D" id="1.10.260.40">
    <property type="entry name" value="lambda repressor-like DNA-binding domains"/>
    <property type="match status" value="1"/>
</dbReference>
<organism evidence="3 4">
    <name type="scientific">Rhodoferax koreensis</name>
    <dbReference type="NCBI Taxonomy" id="1842727"/>
    <lineage>
        <taxon>Bacteria</taxon>
        <taxon>Pseudomonadati</taxon>
        <taxon>Pseudomonadota</taxon>
        <taxon>Betaproteobacteria</taxon>
        <taxon>Burkholderiales</taxon>
        <taxon>Comamonadaceae</taxon>
        <taxon>Rhodoferax</taxon>
    </lineage>
</organism>
<evidence type="ECO:0000259" key="2">
    <source>
        <dbReference type="PROSITE" id="PS50943"/>
    </source>
</evidence>
<sequence>MRAFAAELRARRNALGVSQEELAHRCGVNRTFVAKMEVGQNQPSLTVLLKISEGLQVPLPALLGATVDRYSIESAQQ</sequence>
<dbReference type="PANTHER" id="PTHR46797">
    <property type="entry name" value="HTH-TYPE TRANSCRIPTIONAL REGULATOR"/>
    <property type="match status" value="1"/>
</dbReference>
<dbReference type="SMART" id="SM00530">
    <property type="entry name" value="HTH_XRE"/>
    <property type="match status" value="1"/>
</dbReference>
<evidence type="ECO:0000313" key="3">
    <source>
        <dbReference type="EMBL" id="APW39533.1"/>
    </source>
</evidence>
<dbReference type="InterPro" id="IPR010982">
    <property type="entry name" value="Lambda_DNA-bd_dom_sf"/>
</dbReference>
<dbReference type="InterPro" id="IPR050807">
    <property type="entry name" value="TransReg_Diox_bact_type"/>
</dbReference>
<dbReference type="GO" id="GO:0003700">
    <property type="term" value="F:DNA-binding transcription factor activity"/>
    <property type="evidence" value="ECO:0007669"/>
    <property type="project" value="TreeGrafter"/>
</dbReference>
<dbReference type="GO" id="GO:0003677">
    <property type="term" value="F:DNA binding"/>
    <property type="evidence" value="ECO:0007669"/>
    <property type="project" value="UniProtKB-KW"/>
</dbReference>
<reference evidence="3 4" key="1">
    <citation type="submission" date="2017-01" db="EMBL/GenBank/DDBJ databases">
        <authorList>
            <person name="Mah S.A."/>
            <person name="Swanson W.J."/>
            <person name="Moy G.W."/>
            <person name="Vacquier V.D."/>
        </authorList>
    </citation>
    <scope>NUCLEOTIDE SEQUENCE [LARGE SCALE GENOMIC DNA]</scope>
    <source>
        <strain evidence="3 4">DCY110</strain>
    </source>
</reference>
<dbReference type="PANTHER" id="PTHR46797:SF1">
    <property type="entry name" value="METHYLPHOSPHONATE SYNTHASE"/>
    <property type="match status" value="1"/>
</dbReference>
<dbReference type="SUPFAM" id="SSF47413">
    <property type="entry name" value="lambda repressor-like DNA-binding domains"/>
    <property type="match status" value="1"/>
</dbReference>
<dbReference type="CDD" id="cd00093">
    <property type="entry name" value="HTH_XRE"/>
    <property type="match status" value="1"/>
</dbReference>